<evidence type="ECO:0000313" key="2">
    <source>
        <dbReference type="Proteomes" id="UP000005512"/>
    </source>
</evidence>
<dbReference type="AlphaFoldDB" id="D1P5S3"/>
<protein>
    <submittedName>
        <fullName evidence="1">Uncharacterized protein</fullName>
    </submittedName>
</protein>
<sequence>MKNNIQLLTVYTSRAIIHQNRPFSAVLMIKKAALSAAFRFNLN</sequence>
<proteinExistence type="predicted"/>
<gene>
    <name evidence="1" type="ORF">PROVRUST_07582</name>
</gene>
<dbReference type="EMBL" id="ABXV02000042">
    <property type="protein sequence ID" value="EFB71046.1"/>
    <property type="molecule type" value="Genomic_DNA"/>
</dbReference>
<accession>D1P5S3</accession>
<dbReference type="HOGENOM" id="CLU_3238218_0_0_6"/>
<dbReference type="Proteomes" id="UP000005512">
    <property type="component" value="Unassembled WGS sequence"/>
</dbReference>
<name>D1P5S3_9GAMM</name>
<keyword evidence="2" id="KW-1185">Reference proteome</keyword>
<comment type="caution">
    <text evidence="1">The sequence shown here is derived from an EMBL/GenBank/DDBJ whole genome shotgun (WGS) entry which is preliminary data.</text>
</comment>
<reference evidence="1" key="1">
    <citation type="submission" date="2009-12" db="EMBL/GenBank/DDBJ databases">
        <authorList>
            <person name="Weinstock G."/>
            <person name="Sodergren E."/>
            <person name="Clifton S."/>
            <person name="Fulton L."/>
            <person name="Fulton B."/>
            <person name="Courtney L."/>
            <person name="Fronick C."/>
            <person name="Harrison M."/>
            <person name="Strong C."/>
            <person name="Farmer C."/>
            <person name="Delahaunty K."/>
            <person name="Markovic C."/>
            <person name="Hall O."/>
            <person name="Minx P."/>
            <person name="Tomlinson C."/>
            <person name="Mitreva M."/>
            <person name="Nelson J."/>
            <person name="Hou S."/>
            <person name="Wollam A."/>
            <person name="Pepin K.H."/>
            <person name="Johnson M."/>
            <person name="Bhonagiri V."/>
            <person name="Nash W.E."/>
            <person name="Warren W."/>
            <person name="Chinwalla A."/>
            <person name="Mardis E.R."/>
            <person name="Wilson R.K."/>
        </authorList>
    </citation>
    <scope>NUCLEOTIDE SEQUENCE [LARGE SCALE GENOMIC DNA]</scope>
    <source>
        <strain evidence="1">DSM 4541</strain>
    </source>
</reference>
<organism evidence="1 2">
    <name type="scientific">Providencia rustigianii DSM 4541</name>
    <dbReference type="NCBI Taxonomy" id="500637"/>
    <lineage>
        <taxon>Bacteria</taxon>
        <taxon>Pseudomonadati</taxon>
        <taxon>Pseudomonadota</taxon>
        <taxon>Gammaproteobacteria</taxon>
        <taxon>Enterobacterales</taxon>
        <taxon>Morganellaceae</taxon>
        <taxon>Providencia</taxon>
    </lineage>
</organism>
<evidence type="ECO:0000313" key="1">
    <source>
        <dbReference type="EMBL" id="EFB71046.1"/>
    </source>
</evidence>